<dbReference type="AlphaFoldDB" id="A0A812J581"/>
<evidence type="ECO:0000313" key="1">
    <source>
        <dbReference type="EMBL" id="CAE7193061.1"/>
    </source>
</evidence>
<dbReference type="Proteomes" id="UP000649617">
    <property type="component" value="Unassembled WGS sequence"/>
</dbReference>
<accession>A0A812J581</accession>
<dbReference type="InterPro" id="IPR027417">
    <property type="entry name" value="P-loop_NTPase"/>
</dbReference>
<gene>
    <name evidence="1" type="ORF">SPIL2461_LOCUS1559</name>
</gene>
<proteinExistence type="predicted"/>
<evidence type="ECO:0000313" key="2">
    <source>
        <dbReference type="Proteomes" id="UP000649617"/>
    </source>
</evidence>
<protein>
    <submittedName>
        <fullName evidence="1">Uncharacterized protein</fullName>
    </submittedName>
</protein>
<dbReference type="OrthoDB" id="406981at2759"/>
<keyword evidence="2" id="KW-1185">Reference proteome</keyword>
<name>A0A812J581_SYMPI</name>
<reference evidence="1" key="1">
    <citation type="submission" date="2021-02" db="EMBL/GenBank/DDBJ databases">
        <authorList>
            <person name="Dougan E. K."/>
            <person name="Rhodes N."/>
            <person name="Thang M."/>
            <person name="Chan C."/>
        </authorList>
    </citation>
    <scope>NUCLEOTIDE SEQUENCE</scope>
</reference>
<dbReference type="EMBL" id="CAJNIZ010001525">
    <property type="protein sequence ID" value="CAE7193061.1"/>
    <property type="molecule type" value="Genomic_DNA"/>
</dbReference>
<sequence>MLREKHRQFLTFDQWDVHAADLSDLDAILGIKDVSASFHQYLQHPGNPSRNRQMLYLLGFHRVQCNSTRCGGDACICEKDDSGYPSKAYNWDRDGIALLEKAKEHLLELDAFGITDCFDESIKAIAPALGWNVGAALELAKSNHALHVWRPVMEKARQIRPRSGSSVEGHRRLSFNGPSSNFWREFLHEDVRKEILEVNRLDAELLSFARSQFKKQYGVDCKDEA</sequence>
<dbReference type="Gene3D" id="3.40.50.300">
    <property type="entry name" value="P-loop containing nucleotide triphosphate hydrolases"/>
    <property type="match status" value="1"/>
</dbReference>
<comment type="caution">
    <text evidence="1">The sequence shown here is derived from an EMBL/GenBank/DDBJ whole genome shotgun (WGS) entry which is preliminary data.</text>
</comment>
<organism evidence="1 2">
    <name type="scientific">Symbiodinium pilosum</name>
    <name type="common">Dinoflagellate</name>
    <dbReference type="NCBI Taxonomy" id="2952"/>
    <lineage>
        <taxon>Eukaryota</taxon>
        <taxon>Sar</taxon>
        <taxon>Alveolata</taxon>
        <taxon>Dinophyceae</taxon>
        <taxon>Suessiales</taxon>
        <taxon>Symbiodiniaceae</taxon>
        <taxon>Symbiodinium</taxon>
    </lineage>
</organism>